<evidence type="ECO:0000256" key="3">
    <source>
        <dbReference type="ARBA" id="ARBA00022692"/>
    </source>
</evidence>
<evidence type="ECO:0000256" key="1">
    <source>
        <dbReference type="ARBA" id="ARBA00004651"/>
    </source>
</evidence>
<feature type="transmembrane region" description="Helical" evidence="10">
    <location>
        <begin position="273"/>
        <end position="291"/>
    </location>
</feature>
<feature type="transmembrane region" description="Helical" evidence="10">
    <location>
        <begin position="186"/>
        <end position="206"/>
    </location>
</feature>
<evidence type="ECO:0000256" key="8">
    <source>
        <dbReference type="ARBA" id="ARBA00060041"/>
    </source>
</evidence>
<keyword evidence="6 10" id="KW-1133">Transmembrane helix</keyword>
<feature type="transmembrane region" description="Helical" evidence="10">
    <location>
        <begin position="126"/>
        <end position="147"/>
    </location>
</feature>
<keyword evidence="7 10" id="KW-0472">Membrane</keyword>
<dbReference type="PANTHER" id="PTHR47019">
    <property type="entry name" value="LIPID II FLIPPASE MURJ"/>
    <property type="match status" value="1"/>
</dbReference>
<keyword evidence="5" id="KW-0573">Peptidoglycan synthesis</keyword>
<keyword evidence="2" id="KW-1003">Cell membrane</keyword>
<feature type="transmembrane region" description="Helical" evidence="10">
    <location>
        <begin position="382"/>
        <end position="402"/>
    </location>
</feature>
<evidence type="ECO:0000313" key="11">
    <source>
        <dbReference type="EMBL" id="QZA58332.1"/>
    </source>
</evidence>
<dbReference type="PRINTS" id="PR01806">
    <property type="entry name" value="VIRFACTRMVIN"/>
</dbReference>
<proteinExistence type="inferred from homology"/>
<evidence type="ECO:0000256" key="6">
    <source>
        <dbReference type="ARBA" id="ARBA00022989"/>
    </source>
</evidence>
<feature type="transmembrane region" description="Helical" evidence="10">
    <location>
        <begin position="439"/>
        <end position="465"/>
    </location>
</feature>
<dbReference type="NCBIfam" id="TIGR01695">
    <property type="entry name" value="murJ_mviN"/>
    <property type="match status" value="1"/>
</dbReference>
<feature type="transmembrane region" description="Helical" evidence="10">
    <location>
        <begin position="153"/>
        <end position="174"/>
    </location>
</feature>
<dbReference type="Pfam" id="PF03023">
    <property type="entry name" value="MurJ"/>
    <property type="match status" value="1"/>
</dbReference>
<comment type="function">
    <text evidence="8">Involved in peptidoglycan biosynthesis. Transports lipid-linked peptidoglycan precursors from the inner to the outer leaflet of the cytoplasmic membrane.</text>
</comment>
<feature type="transmembrane region" description="Helical" evidence="10">
    <location>
        <begin position="353"/>
        <end position="375"/>
    </location>
</feature>
<protein>
    <submittedName>
        <fullName evidence="11">Lipid II flippase MurJ</fullName>
    </submittedName>
</protein>
<keyword evidence="4" id="KW-0133">Cell shape</keyword>
<dbReference type="Proteomes" id="UP000822862">
    <property type="component" value="Chromosome"/>
</dbReference>
<feature type="transmembrane region" description="Helical" evidence="10">
    <location>
        <begin position="408"/>
        <end position="427"/>
    </location>
</feature>
<comment type="similarity">
    <text evidence="9">Belongs to the MurJ/MviN family.</text>
</comment>
<evidence type="ECO:0000256" key="9">
    <source>
        <dbReference type="ARBA" id="ARBA00061532"/>
    </source>
</evidence>
<keyword evidence="12" id="KW-1185">Reference proteome</keyword>
<evidence type="ECO:0000256" key="5">
    <source>
        <dbReference type="ARBA" id="ARBA00022984"/>
    </source>
</evidence>
<dbReference type="EMBL" id="CP075585">
    <property type="protein sequence ID" value="QZA58332.1"/>
    <property type="molecule type" value="Genomic_DNA"/>
</dbReference>
<dbReference type="PANTHER" id="PTHR47019:SF1">
    <property type="entry name" value="LIPID II FLIPPASE MURJ"/>
    <property type="match status" value="1"/>
</dbReference>
<evidence type="ECO:0000256" key="10">
    <source>
        <dbReference type="SAM" id="Phobius"/>
    </source>
</evidence>
<sequence length="519" mass="58370">MEEKSLSFTIRRFFSGTLLSRISGMGRDLVMAFAFGDHASVAAFMVAFRLSNLLRRLLGEGPFQSAFIPHFMQIHVQDKSKANDFFCKLSLLISLLLIGFILLAEGGIAVFLTLPISDANREILKLTAWLLPGILFICLYGLNISVLNCYECFFVPSFAPFICNMTWCFAAFSLRHQAPDLAMPHLAKWVAIGFFGQWLLTLAPTLKYIGGNWKQWFHLQVPEEVKTLAKTLSLSIIGVGAMQINSFVDPLFARYIDVKAPTYLWYSIRLEQLALAIFGIACVSTIVPRLARCLKSRQIEQAKNLFNFGYQRIMTVMIPCTFAILAIGTSSVNLLYGRGSFSEIAVVKTTFCLWAYSLGLVPSSLVILFSAIFYAQNNFRTPMLLSVATVAINIVLNTLFVFQLQLGVISTALATSISAYLNYWILYRFSYKAGWKSPLFLSLIIKTVFASVFAALCVFTIGFLLPLDLTHHISSQLLSFFMQAFVFIVSLFFYAKLFKHKELLELFSDFLLKTSSEIK</sequence>
<gene>
    <name evidence="11" type="ORF">RHAB15C_0000205</name>
</gene>
<feature type="transmembrane region" description="Helical" evidence="10">
    <location>
        <begin position="29"/>
        <end position="48"/>
    </location>
</feature>
<feature type="transmembrane region" description="Helical" evidence="10">
    <location>
        <begin position="89"/>
        <end position="114"/>
    </location>
</feature>
<reference evidence="11 12" key="1">
    <citation type="submission" date="2021-05" db="EMBL/GenBank/DDBJ databases">
        <title>Ecology and evolution of chlamydial symbionts of arthropods.</title>
        <authorList>
            <person name="Halter T."/>
            <person name="Sixt B.S."/>
            <person name="Toenshoff E.R."/>
            <person name="Koestlbacher S."/>
            <person name="Schulz F."/>
            <person name="Kostanjsek R."/>
            <person name="Collingro A."/>
            <person name="Hendrickx F."/>
            <person name="Horn M."/>
        </authorList>
    </citation>
    <scope>NUCLEOTIDE SEQUENCE [LARGE SCALE GENOMIC DNA]</scope>
    <source>
        <strain evidence="11 12">15C</strain>
    </source>
</reference>
<feature type="transmembrane region" description="Helical" evidence="10">
    <location>
        <begin position="477"/>
        <end position="495"/>
    </location>
</feature>
<evidence type="ECO:0000256" key="2">
    <source>
        <dbReference type="ARBA" id="ARBA00022475"/>
    </source>
</evidence>
<organism evidence="11 12">
    <name type="scientific">Candidatus Rhabdochlamydia porcellionis</name>
    <dbReference type="NCBI Taxonomy" id="225148"/>
    <lineage>
        <taxon>Bacteria</taxon>
        <taxon>Pseudomonadati</taxon>
        <taxon>Chlamydiota</taxon>
        <taxon>Chlamydiia</taxon>
        <taxon>Parachlamydiales</taxon>
        <taxon>Candidatus Rhabdochlamydiaceae</taxon>
        <taxon>Candidatus Rhabdochlamydia</taxon>
    </lineage>
</organism>
<name>A0ABX8YYL9_9BACT</name>
<feature type="transmembrane region" description="Helical" evidence="10">
    <location>
        <begin position="312"/>
        <end position="333"/>
    </location>
</feature>
<dbReference type="InterPro" id="IPR051050">
    <property type="entry name" value="Lipid_II_flippase_MurJ/MviN"/>
</dbReference>
<dbReference type="InterPro" id="IPR004268">
    <property type="entry name" value="MurJ"/>
</dbReference>
<evidence type="ECO:0000256" key="7">
    <source>
        <dbReference type="ARBA" id="ARBA00023136"/>
    </source>
</evidence>
<dbReference type="RefSeq" id="WP_194845537.1">
    <property type="nucleotide sequence ID" value="NZ_CP075585.1"/>
</dbReference>
<accession>A0ABX8YYL9</accession>
<evidence type="ECO:0000256" key="4">
    <source>
        <dbReference type="ARBA" id="ARBA00022960"/>
    </source>
</evidence>
<comment type="subcellular location">
    <subcellularLocation>
        <location evidence="1">Cell membrane</location>
        <topology evidence="1">Multi-pass membrane protein</topology>
    </subcellularLocation>
</comment>
<evidence type="ECO:0000313" key="12">
    <source>
        <dbReference type="Proteomes" id="UP000822862"/>
    </source>
</evidence>
<keyword evidence="3 10" id="KW-0812">Transmembrane</keyword>